<sequence>MEFHIRMAVFSLDKSAFIAHTPSMDLFDPIPSRASKANISAFAEQVSVGIGLTRGAMLEPVVARMGGKIVYKTPQRMDGKLPESIVVRSGNDFTIFLPSITSLVRDRFTIAHELGHLFIHYPMVAKQYPGAAMRATRWVDPSNADLQRTEWEANWFAASFLMREKDFRAAYAQTSDIKQLASMFVVSEQSASIRAESLGLQ</sequence>
<evidence type="ECO:0000259" key="1">
    <source>
        <dbReference type="Pfam" id="PF06114"/>
    </source>
</evidence>
<proteinExistence type="predicted"/>
<organism evidence="2 3">
    <name type="scientific">Methylosinus trichosporium (strain ATCC 35070 / NCIMB 11131 / UNIQEM 75 / OB3b)</name>
    <dbReference type="NCBI Taxonomy" id="595536"/>
    <lineage>
        <taxon>Bacteria</taxon>
        <taxon>Pseudomonadati</taxon>
        <taxon>Pseudomonadota</taxon>
        <taxon>Alphaproteobacteria</taxon>
        <taxon>Hyphomicrobiales</taxon>
        <taxon>Methylocystaceae</taxon>
        <taxon>Methylosinus</taxon>
    </lineage>
</organism>
<dbReference type="Pfam" id="PF06114">
    <property type="entry name" value="Peptidase_M78"/>
    <property type="match status" value="1"/>
</dbReference>
<dbReference type="RefSeq" id="WP_051418674.1">
    <property type="nucleotide sequence ID" value="NZ_ADVE02000001.1"/>
</dbReference>
<dbReference type="Gene3D" id="1.10.10.2910">
    <property type="match status" value="1"/>
</dbReference>
<reference evidence="3" key="1">
    <citation type="submission" date="2017-10" db="EMBL/GenBank/DDBJ databases">
        <title>Completed PacBio SMRT sequence of Methylosinus trichosporium OB3b reveals presence of a third large plasmid.</title>
        <authorList>
            <person name="Charles T.C."/>
            <person name="Lynch M.D.J."/>
            <person name="Heil J.R."/>
            <person name="Cheng J."/>
        </authorList>
    </citation>
    <scope>NUCLEOTIDE SEQUENCE [LARGE SCALE GENOMIC DNA]</scope>
    <source>
        <strain evidence="3">OB3b</strain>
    </source>
</reference>
<gene>
    <name evidence="2" type="ORF">CQW49_16495</name>
</gene>
<evidence type="ECO:0000313" key="2">
    <source>
        <dbReference type="EMBL" id="ATQ69300.1"/>
    </source>
</evidence>
<dbReference type="Proteomes" id="UP000230709">
    <property type="component" value="Chromosome"/>
</dbReference>
<feature type="domain" description="IrrE N-terminal-like" evidence="1">
    <location>
        <begin position="94"/>
        <end position="195"/>
    </location>
</feature>
<evidence type="ECO:0000313" key="3">
    <source>
        <dbReference type="Proteomes" id="UP000230709"/>
    </source>
</evidence>
<keyword evidence="3" id="KW-1185">Reference proteome</keyword>
<dbReference type="EMBL" id="CP023737">
    <property type="protein sequence ID" value="ATQ69300.1"/>
    <property type="molecule type" value="Genomic_DNA"/>
</dbReference>
<name>A0A2D2D2S6_METT3</name>
<dbReference type="InterPro" id="IPR052345">
    <property type="entry name" value="Rad_response_metalloprotease"/>
</dbReference>
<dbReference type="InterPro" id="IPR010359">
    <property type="entry name" value="IrrE_HExxH"/>
</dbReference>
<accession>A0A2D2D2S6</accession>
<dbReference type="PANTHER" id="PTHR43236">
    <property type="entry name" value="ANTITOXIN HIGA1"/>
    <property type="match status" value="1"/>
</dbReference>
<dbReference type="KEGG" id="mtw:CQW49_16495"/>
<dbReference type="PANTHER" id="PTHR43236:SF1">
    <property type="entry name" value="BLL7220 PROTEIN"/>
    <property type="match status" value="1"/>
</dbReference>
<dbReference type="AlphaFoldDB" id="A0A2D2D2S6"/>
<dbReference type="STRING" id="595536.GCA_000178815_01884"/>
<protein>
    <submittedName>
        <fullName evidence="2">ImmA/IrrE family metallo-endopeptidase</fullName>
    </submittedName>
</protein>